<dbReference type="PROSITE" id="PS50157">
    <property type="entry name" value="ZINC_FINGER_C2H2_2"/>
    <property type="match status" value="2"/>
</dbReference>
<dbReference type="PROSITE" id="PS00028">
    <property type="entry name" value="ZINC_FINGER_C2H2_1"/>
    <property type="match status" value="1"/>
</dbReference>
<sequence>PMNPAQEEQPPSAEYNHSSSNIPSIPNSHEYYTTGSTQSTLTQDSMEGRTHEQNNNVEQWRNNASYWDQQSHYENGYYNPQFHPSNYYYGTSTTGKMEVESGNHYGYHSNNVAQYTDFSVHNFVDKSGQIYNNNNAIPNNHSSPPNEHFFSSRDSLETQHQNNDAKGLSLNLNLGGLEIDACILNNKGSNNIKSFNAIKNKKPSPKMKKMRKKRASPHEHIPYTSQNEENHYICEFEHCGYIARRRSNMLRHIDAMHASHYIICCNQLFPTKTHFEAHRLRIHSEGIFTCLVQSCDRSFNRKSNLHKHEDHFHSESPKASISCSVCLEVLPHPERKENVVKNHAITHSTD</sequence>
<evidence type="ECO:0000256" key="1">
    <source>
        <dbReference type="PROSITE-ProRule" id="PRU00042"/>
    </source>
</evidence>
<evidence type="ECO:0000313" key="4">
    <source>
        <dbReference type="EMBL" id="CDW34628.1"/>
    </source>
</evidence>
<dbReference type="SUPFAM" id="SSF57667">
    <property type="entry name" value="beta-beta-alpha zinc fingers"/>
    <property type="match status" value="1"/>
</dbReference>
<dbReference type="InterPro" id="IPR036236">
    <property type="entry name" value="Znf_C2H2_sf"/>
</dbReference>
<reference evidence="4" key="1">
    <citation type="submission" date="2014-05" db="EMBL/GenBank/DDBJ databases">
        <authorList>
            <person name="Chronopoulou M."/>
        </authorList>
    </citation>
    <scope>NUCLEOTIDE SEQUENCE</scope>
    <source>
        <tissue evidence="4">Whole organism</tissue>
    </source>
</reference>
<feature type="non-terminal residue" evidence="4">
    <location>
        <position position="1"/>
    </location>
</feature>
<dbReference type="AlphaFoldDB" id="A0A0K2U8R1"/>
<organism evidence="4">
    <name type="scientific">Lepeophtheirus salmonis</name>
    <name type="common">Salmon louse</name>
    <name type="synonym">Caligus salmonis</name>
    <dbReference type="NCBI Taxonomy" id="72036"/>
    <lineage>
        <taxon>Eukaryota</taxon>
        <taxon>Metazoa</taxon>
        <taxon>Ecdysozoa</taxon>
        <taxon>Arthropoda</taxon>
        <taxon>Crustacea</taxon>
        <taxon>Multicrustacea</taxon>
        <taxon>Hexanauplia</taxon>
        <taxon>Copepoda</taxon>
        <taxon>Siphonostomatoida</taxon>
        <taxon>Caligidae</taxon>
        <taxon>Lepeophtheirus</taxon>
    </lineage>
</organism>
<keyword evidence="1" id="KW-0863">Zinc-finger</keyword>
<evidence type="ECO:0000259" key="3">
    <source>
        <dbReference type="PROSITE" id="PS50157"/>
    </source>
</evidence>
<name>A0A0K2U8R1_LEPSM</name>
<dbReference type="EMBL" id="HACA01017267">
    <property type="protein sequence ID" value="CDW34628.1"/>
    <property type="molecule type" value="Transcribed_RNA"/>
</dbReference>
<protein>
    <recommendedName>
        <fullName evidence="3">C2H2-type domain-containing protein</fullName>
    </recommendedName>
</protein>
<feature type="region of interest" description="Disordered" evidence="2">
    <location>
        <begin position="1"/>
        <end position="37"/>
    </location>
</feature>
<dbReference type="SMART" id="SM00355">
    <property type="entry name" value="ZnF_C2H2"/>
    <property type="match status" value="3"/>
</dbReference>
<dbReference type="InterPro" id="IPR013087">
    <property type="entry name" value="Znf_C2H2_type"/>
</dbReference>
<accession>A0A0K2U8R1</accession>
<feature type="region of interest" description="Disordered" evidence="2">
    <location>
        <begin position="131"/>
        <end position="162"/>
    </location>
</feature>
<dbReference type="GO" id="GO:0008270">
    <property type="term" value="F:zinc ion binding"/>
    <property type="evidence" value="ECO:0007669"/>
    <property type="project" value="UniProtKB-KW"/>
</dbReference>
<feature type="compositionally biased region" description="Low complexity" evidence="2">
    <location>
        <begin position="132"/>
        <end position="146"/>
    </location>
</feature>
<feature type="domain" description="C2H2-type" evidence="3">
    <location>
        <begin position="232"/>
        <end position="262"/>
    </location>
</feature>
<feature type="compositionally biased region" description="Low complexity" evidence="2">
    <location>
        <begin position="16"/>
        <end position="29"/>
    </location>
</feature>
<keyword evidence="1" id="KW-0479">Metal-binding</keyword>
<proteinExistence type="predicted"/>
<keyword evidence="1" id="KW-0862">Zinc</keyword>
<evidence type="ECO:0000256" key="2">
    <source>
        <dbReference type="SAM" id="MobiDB-lite"/>
    </source>
</evidence>
<dbReference type="OrthoDB" id="8117402at2759"/>
<feature type="domain" description="C2H2-type" evidence="3">
    <location>
        <begin position="288"/>
        <end position="318"/>
    </location>
</feature>
<dbReference type="Gene3D" id="3.30.160.60">
    <property type="entry name" value="Classic Zinc Finger"/>
    <property type="match status" value="1"/>
</dbReference>